<evidence type="ECO:0000313" key="8">
    <source>
        <dbReference type="EMBL" id="TWF90554.1"/>
    </source>
</evidence>
<proteinExistence type="predicted"/>
<dbReference type="Pfam" id="PF02687">
    <property type="entry name" value="FtsX"/>
    <property type="match status" value="2"/>
</dbReference>
<evidence type="ECO:0000256" key="5">
    <source>
        <dbReference type="ARBA" id="ARBA00023136"/>
    </source>
</evidence>
<keyword evidence="3 6" id="KW-0812">Transmembrane</keyword>
<evidence type="ECO:0000256" key="3">
    <source>
        <dbReference type="ARBA" id="ARBA00022692"/>
    </source>
</evidence>
<feature type="transmembrane region" description="Helical" evidence="6">
    <location>
        <begin position="206"/>
        <end position="230"/>
    </location>
</feature>
<keyword evidence="9" id="KW-1185">Reference proteome</keyword>
<evidence type="ECO:0000259" key="7">
    <source>
        <dbReference type="Pfam" id="PF02687"/>
    </source>
</evidence>
<dbReference type="GO" id="GO:0005886">
    <property type="term" value="C:plasma membrane"/>
    <property type="evidence" value="ECO:0007669"/>
    <property type="project" value="UniProtKB-SubCell"/>
</dbReference>
<feature type="domain" description="ABC3 transporter permease C-terminal" evidence="7">
    <location>
        <begin position="664"/>
        <end position="770"/>
    </location>
</feature>
<evidence type="ECO:0000256" key="6">
    <source>
        <dbReference type="SAM" id="Phobius"/>
    </source>
</evidence>
<keyword evidence="2" id="KW-1003">Cell membrane</keyword>
<feature type="transmembrane region" description="Helical" evidence="6">
    <location>
        <begin position="41"/>
        <end position="62"/>
    </location>
</feature>
<keyword evidence="4 6" id="KW-1133">Transmembrane helix</keyword>
<dbReference type="EMBL" id="VIWT01000003">
    <property type="protein sequence ID" value="TWF90554.1"/>
    <property type="molecule type" value="Genomic_DNA"/>
</dbReference>
<comment type="subcellular location">
    <subcellularLocation>
        <location evidence="1">Cell membrane</location>
        <topology evidence="1">Multi-pass membrane protein</topology>
    </subcellularLocation>
</comment>
<dbReference type="RefSeq" id="WP_145909744.1">
    <property type="nucleotide sequence ID" value="NZ_BAAAMZ010000001.1"/>
</dbReference>
<evidence type="ECO:0000256" key="4">
    <source>
        <dbReference type="ARBA" id="ARBA00022989"/>
    </source>
</evidence>
<comment type="caution">
    <text evidence="8">The sequence shown here is derived from an EMBL/GenBank/DDBJ whole genome shotgun (WGS) entry which is preliminary data.</text>
</comment>
<feature type="domain" description="ABC3 transporter permease C-terminal" evidence="7">
    <location>
        <begin position="216"/>
        <end position="330"/>
    </location>
</feature>
<feature type="transmembrane region" description="Helical" evidence="6">
    <location>
        <begin position="746"/>
        <end position="769"/>
    </location>
</feature>
<dbReference type="InterPro" id="IPR003838">
    <property type="entry name" value="ABC3_permease_C"/>
</dbReference>
<reference evidence="8 9" key="1">
    <citation type="submission" date="2019-06" db="EMBL/GenBank/DDBJ databases">
        <title>Sequencing the genomes of 1000 actinobacteria strains.</title>
        <authorList>
            <person name="Klenk H.-P."/>
        </authorList>
    </citation>
    <scope>NUCLEOTIDE SEQUENCE [LARGE SCALE GENOMIC DNA]</scope>
    <source>
        <strain evidence="8 9">DSM 44826</strain>
    </source>
</reference>
<feature type="transmembrane region" description="Helical" evidence="6">
    <location>
        <begin position="304"/>
        <end position="325"/>
    </location>
</feature>
<feature type="transmembrane region" description="Helical" evidence="6">
    <location>
        <begin position="374"/>
        <end position="398"/>
    </location>
</feature>
<evidence type="ECO:0000313" key="9">
    <source>
        <dbReference type="Proteomes" id="UP000317940"/>
    </source>
</evidence>
<dbReference type="AlphaFoldDB" id="A0A561TU01"/>
<evidence type="ECO:0000256" key="2">
    <source>
        <dbReference type="ARBA" id="ARBA00022475"/>
    </source>
</evidence>
<feature type="transmembrane region" description="Helical" evidence="6">
    <location>
        <begin position="705"/>
        <end position="734"/>
    </location>
</feature>
<protein>
    <submittedName>
        <fullName evidence="8">FtsX-like permease family protein</fullName>
    </submittedName>
</protein>
<sequence length="780" mass="80959">MTDRQDSAPLLPAAVRWFTGLALGLRMALTGGRDARLRTVLTAIGVGLGVATLLLAASFPSVRAHRDDRLREQSGAMMAGVRIDPSPRTLLMSGVDTEYHGTRVVGRVVRAEGPAAPVPPGLTGYPAPGAMAVSPALARLLDSPDGRVLRDRLPGPITGTIGESGLIGPGDLMFYLGSDQLTADSSDAVRLDHFADPLPPKPTDPVLVLLTVAGVVILLCPVGVFLAAAVRFGGEARDRRLAALRLTGADRATTARIAAGEALGGAVLGIALGVGFFLIGRQLIERVTVSGLSVFAVDVQPQPALAALALLAVPVLAVLVTLLTMRRIAAEPLGVVRGTRTAPRRVWWRIALPALGTALLVSERDKLAGVYGTQGLAVLVAGLLLLLVGTTLLLPPLLDLAGRALGRLGGGPPAWQLALGRLRFSPETATRPVTGIVVTVAGAIALQTLLGALANQRSDDLAGFTDRSVLSVRFQDASGDQAQQYADRLRAGGEVADVIGYTSFGTEAVDDQNRYVSVTVADCATLRTFAPLPDCAAGDVFTVPGTGAAVTGHTLAVYGGPVTWQLPAARAVITGPVSLPGDHPGRSPVTTVLATPQALPAALLHDQQAQLQLHPAPGLPDAEERIRTAVTLLDLHNVLYRPSDPMQDQGFLGIRRALTAGTAAVLTLIGAGMLVGLLEQLRDRRRTLAVLTAFGTRRRTLAWSLLWQSVIPVLVGLALALAAGLALAAALLGLARLPVGFAWRDIGVLTGTGAAAVLAVTLLGLLPLWRRTGAAGLQHE</sequence>
<name>A0A561TU01_9ACTN</name>
<organism evidence="8 9">
    <name type="scientific">Kitasatospora viridis</name>
    <dbReference type="NCBI Taxonomy" id="281105"/>
    <lineage>
        <taxon>Bacteria</taxon>
        <taxon>Bacillati</taxon>
        <taxon>Actinomycetota</taxon>
        <taxon>Actinomycetes</taxon>
        <taxon>Kitasatosporales</taxon>
        <taxon>Streptomycetaceae</taxon>
        <taxon>Kitasatospora</taxon>
    </lineage>
</organism>
<accession>A0A561TU01</accession>
<dbReference type="OrthoDB" id="3654456at2"/>
<dbReference type="Proteomes" id="UP000317940">
    <property type="component" value="Unassembled WGS sequence"/>
</dbReference>
<feature type="transmembrane region" description="Helical" evidence="6">
    <location>
        <begin position="657"/>
        <end position="678"/>
    </location>
</feature>
<gene>
    <name evidence="8" type="ORF">FHX73_13601</name>
</gene>
<keyword evidence="5 6" id="KW-0472">Membrane</keyword>
<feature type="transmembrane region" description="Helical" evidence="6">
    <location>
        <begin position="262"/>
        <end position="284"/>
    </location>
</feature>
<evidence type="ECO:0000256" key="1">
    <source>
        <dbReference type="ARBA" id="ARBA00004651"/>
    </source>
</evidence>